<evidence type="ECO:0000256" key="1">
    <source>
        <dbReference type="SAM" id="MobiDB-lite"/>
    </source>
</evidence>
<evidence type="ECO:0000313" key="3">
    <source>
        <dbReference type="EMBL" id="TDC72162.1"/>
    </source>
</evidence>
<dbReference type="PANTHER" id="PTHR43130">
    <property type="entry name" value="ARAC-FAMILY TRANSCRIPTIONAL REGULATOR"/>
    <property type="match status" value="1"/>
</dbReference>
<dbReference type="SUPFAM" id="SSF52317">
    <property type="entry name" value="Class I glutamine amidotransferase-like"/>
    <property type="match status" value="1"/>
</dbReference>
<feature type="region of interest" description="Disordered" evidence="1">
    <location>
        <begin position="1"/>
        <end position="27"/>
    </location>
</feature>
<dbReference type="PANTHER" id="PTHR43130:SF15">
    <property type="entry name" value="THIJ_PFPI FAMILY PROTEIN (AFU_ORTHOLOGUE AFUA_5G14240)"/>
    <property type="match status" value="1"/>
</dbReference>
<dbReference type="InterPro" id="IPR052158">
    <property type="entry name" value="INH-QAR"/>
</dbReference>
<keyword evidence="4" id="KW-1185">Reference proteome</keyword>
<comment type="caution">
    <text evidence="3">The sequence shown here is derived from an EMBL/GenBank/DDBJ whole genome shotgun (WGS) entry which is preliminary data.</text>
</comment>
<name>A0A4R4TAJ2_9ACTN</name>
<accession>A0A4R4TAJ2</accession>
<proteinExistence type="predicted"/>
<dbReference type="AlphaFoldDB" id="A0A4R4TAJ2"/>
<dbReference type="InterPro" id="IPR029062">
    <property type="entry name" value="Class_I_gatase-like"/>
</dbReference>
<reference evidence="3 4" key="1">
    <citation type="submission" date="2019-03" db="EMBL/GenBank/DDBJ databases">
        <title>Draft genome sequences of novel Actinobacteria.</title>
        <authorList>
            <person name="Sahin N."/>
            <person name="Ay H."/>
            <person name="Saygin H."/>
        </authorList>
    </citation>
    <scope>NUCLEOTIDE SEQUENCE [LARGE SCALE GENOMIC DNA]</scope>
    <source>
        <strain evidence="3 4">DSM 41900</strain>
    </source>
</reference>
<dbReference type="Proteomes" id="UP000295345">
    <property type="component" value="Unassembled WGS sequence"/>
</dbReference>
<dbReference type="RefSeq" id="WP_132819938.1">
    <property type="nucleotide sequence ID" value="NZ_SMKI01000261.1"/>
</dbReference>
<sequence>MTTPTRGRGRQIAPESSTTAGRTAGQTAPRIDSIGVLGYESVSEQDCLTPTEIFKGTAMVLSGAITPWQREAAPQDLEVRLVALQPGVIKMQMGTNVVPDGVLNEDDLFDILYIPGGVGSAALLSDERVLKAIRRHHEAGKVIAANCSGVGALARSGIVNDEPLTSVAAIARGMRGEGFNVPENRRMWVANPASRIWTFTGSYGINGGAVALVAHYFGREVGTIVSMMFDTYGGIGDAIFEEVGPEFYHHPELEDSFQNLFEPMLYPAKSDDAL</sequence>
<feature type="compositionally biased region" description="Polar residues" evidence="1">
    <location>
        <begin position="14"/>
        <end position="26"/>
    </location>
</feature>
<organism evidence="3 4">
    <name type="scientific">Streptomyces hainanensis</name>
    <dbReference type="NCBI Taxonomy" id="402648"/>
    <lineage>
        <taxon>Bacteria</taxon>
        <taxon>Bacillati</taxon>
        <taxon>Actinomycetota</taxon>
        <taxon>Actinomycetes</taxon>
        <taxon>Kitasatosporales</taxon>
        <taxon>Streptomycetaceae</taxon>
        <taxon>Streptomyces</taxon>
    </lineage>
</organism>
<dbReference type="EMBL" id="SMKI01000261">
    <property type="protein sequence ID" value="TDC72162.1"/>
    <property type="molecule type" value="Genomic_DNA"/>
</dbReference>
<dbReference type="Pfam" id="PF01965">
    <property type="entry name" value="DJ-1_PfpI"/>
    <property type="match status" value="1"/>
</dbReference>
<gene>
    <name evidence="3" type="ORF">E1283_22520</name>
</gene>
<evidence type="ECO:0000259" key="2">
    <source>
        <dbReference type="Pfam" id="PF01965"/>
    </source>
</evidence>
<evidence type="ECO:0000313" key="4">
    <source>
        <dbReference type="Proteomes" id="UP000295345"/>
    </source>
</evidence>
<dbReference type="OrthoDB" id="4062766at2"/>
<dbReference type="InterPro" id="IPR002818">
    <property type="entry name" value="DJ-1/PfpI"/>
</dbReference>
<dbReference type="Gene3D" id="3.40.50.880">
    <property type="match status" value="1"/>
</dbReference>
<feature type="domain" description="DJ-1/PfpI" evidence="2">
    <location>
        <begin position="64"/>
        <end position="184"/>
    </location>
</feature>
<protein>
    <submittedName>
        <fullName evidence="3">ThiJ/PfpI domain-containing protein</fullName>
    </submittedName>
</protein>